<dbReference type="Proteomes" id="UP000297028">
    <property type="component" value="Segment"/>
</dbReference>
<sequence>MDNNNLLTLDRSDFKYLFLTSYFDFKELENIPSVPMAFIRKYLNCNFQNIDNATLQNYLGYLQNIQLKSCLATATESTDIFKFIKPQFQFICDRATFDILEFDSRMYIKPNTPVYATNFFTSNPKKLLTFLYAEFSKVFSDKNFVNIINNGNSYGCILTGNSGFLFDDSYVDWSGIKMCVSPRLQNNMHPFRLYLLGNDLAKHFAENKILPPQPSGVRNASSYKINNSMFMLKNFYKGLPLFKSNYTVINSTKIITRKPNEIFNEINKELNNSSFVKFIQRDYIFDAQFPTDLLDLLNEYMTVSSIMKLVTKFANEEPIPDVEYMREIIFDRYAVDNYRKLIIKMEVANRFPKMYDHESSYIFVTNDIVQIKNTLNAFYAPKQQLFSILSVNRLFGATEMIEFNLNLLIYRQSSPPILVNKLYVVNKNEKIYLVKHAFLNVVPAYLLVRGDYESKSELKSLRDLNPWVQNTLLKLLIPD</sequence>
<organism evidence="1 2">
    <name type="scientific">Oxyplax ochracea nucleopolyhedrovirus</name>
    <dbReference type="NCBI Taxonomy" id="2083176"/>
    <lineage>
        <taxon>Viruses</taxon>
        <taxon>Viruses incertae sedis</taxon>
        <taxon>Naldaviricetes</taxon>
        <taxon>Lefavirales</taxon>
        <taxon>Baculoviridae</taxon>
        <taxon>Alphabaculovirus</taxon>
        <taxon>Alphabaculovirus oxochraceae</taxon>
    </lineage>
</organism>
<name>A0A2L0WTY7_9ABAC</name>
<protein>
    <submittedName>
        <fullName evidence="1">49k protein</fullName>
    </submittedName>
</protein>
<evidence type="ECO:0000313" key="2">
    <source>
        <dbReference type="Proteomes" id="UP000297028"/>
    </source>
</evidence>
<keyword evidence="2" id="KW-1185">Reference proteome</keyword>
<reference evidence="1 2" key="1">
    <citation type="journal article" date="2018" name="PLoS ONE">
        <title>Genome analysis of a novel Group I alphabaculovirus obtained from Oxyplax ochracea.</title>
        <authorList>
            <person name="Wang J."/>
            <person name="Hou D."/>
            <person name="Wang Q."/>
            <person name="Kuang W."/>
            <person name="Zhang L."/>
            <person name="Li J."/>
            <person name="Shen S."/>
            <person name="Deng F."/>
            <person name="Wang H."/>
            <person name="Hu Z."/>
            <person name="Wang M."/>
        </authorList>
    </citation>
    <scope>NUCLEOTIDE SEQUENCE [LARGE SCALE GENOMIC DNA]</scope>
    <source>
        <strain evidence="1">435</strain>
    </source>
</reference>
<dbReference type="InterPro" id="IPR006997">
    <property type="entry name" value="Baculo_Y142"/>
</dbReference>
<proteinExistence type="predicted"/>
<dbReference type="Pfam" id="PF04913">
    <property type="entry name" value="Baculo_Y142"/>
    <property type="match status" value="1"/>
</dbReference>
<evidence type="ECO:0000313" key="1">
    <source>
        <dbReference type="EMBL" id="AVA31113.1"/>
    </source>
</evidence>
<gene>
    <name evidence="1" type="ORF">Oxoc_ORF14</name>
</gene>
<dbReference type="EMBL" id="MF143631">
    <property type="protein sequence ID" value="AVA31113.1"/>
    <property type="molecule type" value="Genomic_DNA"/>
</dbReference>
<accession>A0A2L0WTY7</accession>